<dbReference type="SUPFAM" id="SSF88659">
    <property type="entry name" value="Sigma3 and sigma4 domains of RNA polymerase sigma factors"/>
    <property type="match status" value="1"/>
</dbReference>
<dbReference type="InterPro" id="IPR013324">
    <property type="entry name" value="RNA_pol_sigma_r3/r4-like"/>
</dbReference>
<dbReference type="NCBIfam" id="NF007214">
    <property type="entry name" value="PRK09636.1"/>
    <property type="match status" value="1"/>
</dbReference>
<dbReference type="InterPro" id="IPR036388">
    <property type="entry name" value="WH-like_DNA-bd_sf"/>
</dbReference>
<evidence type="ECO:0000256" key="1">
    <source>
        <dbReference type="ARBA" id="ARBA00011344"/>
    </source>
</evidence>
<dbReference type="GO" id="GO:0006352">
    <property type="term" value="P:DNA-templated transcription initiation"/>
    <property type="evidence" value="ECO:0007669"/>
    <property type="project" value="InterPro"/>
</dbReference>
<comment type="subunit">
    <text evidence="1">Interacts transiently with the RNA polymerase catalytic core formed by RpoA, RpoB, RpoC and RpoZ (2 alpha, 1 beta, 1 beta' and 1 omega subunit) to form the RNA polymerase holoenzyme that can initiate transcription.</text>
</comment>
<accession>A0A1Y5SPZ4</accession>
<name>A0A1Y5SPZ4_9RHOB</name>
<proteinExistence type="predicted"/>
<dbReference type="SUPFAM" id="SSF54427">
    <property type="entry name" value="NTF2-like"/>
    <property type="match status" value="1"/>
</dbReference>
<dbReference type="NCBIfam" id="TIGR02937">
    <property type="entry name" value="sigma70-ECF"/>
    <property type="match status" value="1"/>
</dbReference>
<dbReference type="PANTHER" id="PTHR30173">
    <property type="entry name" value="SIGMA 19 FACTOR"/>
    <property type="match status" value="1"/>
</dbReference>
<keyword evidence="5" id="KW-1185">Reference proteome</keyword>
<evidence type="ECO:0000259" key="3">
    <source>
        <dbReference type="Pfam" id="PF08281"/>
    </source>
</evidence>
<dbReference type="Gene3D" id="1.10.10.10">
    <property type="entry name" value="Winged helix-like DNA-binding domain superfamily/Winged helix DNA-binding domain"/>
    <property type="match status" value="1"/>
</dbReference>
<dbReference type="InterPro" id="IPR013325">
    <property type="entry name" value="RNA_pol_sigma_r2"/>
</dbReference>
<dbReference type="InterPro" id="IPR032710">
    <property type="entry name" value="NTF2-like_dom_sf"/>
</dbReference>
<evidence type="ECO:0000313" key="5">
    <source>
        <dbReference type="Proteomes" id="UP000193827"/>
    </source>
</evidence>
<feature type="domain" description="RNA polymerase sigma factor 70 region 4 type 2" evidence="3">
    <location>
        <begin position="109"/>
        <end position="158"/>
    </location>
</feature>
<dbReference type="SUPFAM" id="SSF88946">
    <property type="entry name" value="Sigma2 domain of RNA polymerase sigma factors"/>
    <property type="match status" value="1"/>
</dbReference>
<organism evidence="4 5">
    <name type="scientific">Roseovarius litorisediminis</name>
    <dbReference type="NCBI Taxonomy" id="1312363"/>
    <lineage>
        <taxon>Bacteria</taxon>
        <taxon>Pseudomonadati</taxon>
        <taxon>Pseudomonadota</taxon>
        <taxon>Alphaproteobacteria</taxon>
        <taxon>Rhodobacterales</taxon>
        <taxon>Roseobacteraceae</taxon>
        <taxon>Roseovarius</taxon>
    </lineage>
</organism>
<dbReference type="Gene3D" id="1.10.1740.10">
    <property type="match status" value="1"/>
</dbReference>
<dbReference type="Pfam" id="PF08281">
    <property type="entry name" value="Sigma70_r4_2"/>
    <property type="match status" value="1"/>
</dbReference>
<dbReference type="InterPro" id="IPR052704">
    <property type="entry name" value="ECF_Sigma-70_Domain"/>
</dbReference>
<dbReference type="GO" id="GO:0016987">
    <property type="term" value="F:sigma factor activity"/>
    <property type="evidence" value="ECO:0007669"/>
    <property type="project" value="InterPro"/>
</dbReference>
<dbReference type="AlphaFoldDB" id="A0A1Y5SPZ4"/>
<dbReference type="OrthoDB" id="9794372at2"/>
<dbReference type="Pfam" id="PF04542">
    <property type="entry name" value="Sigma70_r2"/>
    <property type="match status" value="1"/>
</dbReference>
<evidence type="ECO:0000313" key="4">
    <source>
        <dbReference type="EMBL" id="SLN45466.1"/>
    </source>
</evidence>
<dbReference type="InterPro" id="IPR014284">
    <property type="entry name" value="RNA_pol_sigma-70_dom"/>
</dbReference>
<dbReference type="RefSeq" id="WP_085892538.1">
    <property type="nucleotide sequence ID" value="NZ_FWFL01000005.1"/>
</dbReference>
<gene>
    <name evidence="4" type="primary">sigJ</name>
    <name evidence="4" type="ORF">PEL8287_02333</name>
</gene>
<dbReference type="CDD" id="cd06171">
    <property type="entry name" value="Sigma70_r4"/>
    <property type="match status" value="1"/>
</dbReference>
<dbReference type="InterPro" id="IPR007627">
    <property type="entry name" value="RNA_pol_sigma70_r2"/>
</dbReference>
<dbReference type="Proteomes" id="UP000193827">
    <property type="component" value="Unassembled WGS sequence"/>
</dbReference>
<dbReference type="GO" id="GO:0003677">
    <property type="term" value="F:DNA binding"/>
    <property type="evidence" value="ECO:0007669"/>
    <property type="project" value="InterPro"/>
</dbReference>
<evidence type="ECO:0000259" key="2">
    <source>
        <dbReference type="Pfam" id="PF04542"/>
    </source>
</evidence>
<dbReference type="InterPro" id="IPR013249">
    <property type="entry name" value="RNA_pol_sigma70_r4_t2"/>
</dbReference>
<protein>
    <submittedName>
        <fullName evidence="4">ECF RNA polymerase sigma factor SigJ</fullName>
    </submittedName>
</protein>
<dbReference type="EMBL" id="FWFL01000005">
    <property type="protein sequence ID" value="SLN45466.1"/>
    <property type="molecule type" value="Genomic_DNA"/>
</dbReference>
<feature type="domain" description="RNA polymerase sigma-70 region 2" evidence="2">
    <location>
        <begin position="9"/>
        <end position="72"/>
    </location>
</feature>
<dbReference type="PANTHER" id="PTHR30173:SF36">
    <property type="entry name" value="ECF RNA POLYMERASE SIGMA FACTOR SIGJ"/>
    <property type="match status" value="1"/>
</dbReference>
<reference evidence="4 5" key="1">
    <citation type="submission" date="2017-03" db="EMBL/GenBank/DDBJ databases">
        <authorList>
            <person name="Afonso C.L."/>
            <person name="Miller P.J."/>
            <person name="Scott M.A."/>
            <person name="Spackman E."/>
            <person name="Goraichik I."/>
            <person name="Dimitrov K.M."/>
            <person name="Suarez D.L."/>
            <person name="Swayne D.E."/>
        </authorList>
    </citation>
    <scope>NUCLEOTIDE SEQUENCE [LARGE SCALE GENOMIC DNA]</scope>
    <source>
        <strain evidence="4 5">CECT 8287</strain>
    </source>
</reference>
<sequence>MKVDAVDIFQSERQRLIALAYRMLGERSAAEDVVQEVWLRWSGAAAQGIDNPSGWLHRVTTRLAIDALRSARHRREVYVGPWLPEPLLSDNQASPEDSFALAQECQLALLWAMERLTPEERAAFILRQVFDTEYSELADILDKTESACRQLVSRAAKQVRSARPRFDPDPNETLIMLTRFAQATAAQDHKTVLALLAPDVVAISDGGGKVRAAFRPLNGAQEVAQVLLSIAAGKSDLSGLRVVSVNGAPAIAILSGGEDDMLCTVATNDQGQIDWIYILRNPDKLPMH</sequence>